<evidence type="ECO:0000256" key="3">
    <source>
        <dbReference type="ARBA" id="ARBA00023186"/>
    </source>
</evidence>
<evidence type="ECO:0000256" key="2">
    <source>
        <dbReference type="ARBA" id="ARBA00022884"/>
    </source>
</evidence>
<name>A0A743PBD1_SALER</name>
<reference evidence="6" key="2">
    <citation type="submission" date="2020-02" db="EMBL/GenBank/DDBJ databases">
        <authorList>
            <consortium name="NCBI Pathogen Detection Project"/>
        </authorList>
    </citation>
    <scope>NUCLEOTIDE SEQUENCE</scope>
    <source>
        <strain evidence="6">MA.CK_00/00001968</strain>
    </source>
</reference>
<dbReference type="AlphaFoldDB" id="A0A743PBD1"/>
<accession>A0A743PBD1</accession>
<dbReference type="EMBL" id="DAAUQX010000112">
    <property type="protein sequence ID" value="HAF2131241.1"/>
    <property type="molecule type" value="Genomic_DNA"/>
</dbReference>
<keyword evidence="1" id="KW-0963">Cytoplasm</keyword>
<dbReference type="Pfam" id="PF04352">
    <property type="entry name" value="ProQ"/>
    <property type="match status" value="1"/>
</dbReference>
<reference evidence="6" key="1">
    <citation type="journal article" date="2018" name="Genome Biol.">
        <title>SKESA: strategic k-mer extension for scrupulous assemblies.</title>
        <authorList>
            <person name="Souvorov A."/>
            <person name="Agarwala R."/>
            <person name="Lipman D.J."/>
        </authorList>
    </citation>
    <scope>NUCLEOTIDE SEQUENCE</scope>
    <source>
        <strain evidence="6">MA.CK_00/00001968</strain>
    </source>
</reference>
<evidence type="ECO:0000256" key="1">
    <source>
        <dbReference type="ARBA" id="ARBA00022490"/>
    </source>
</evidence>
<feature type="domain" description="ProQ/FinO" evidence="5">
    <location>
        <begin position="31"/>
        <end position="141"/>
    </location>
</feature>
<dbReference type="GO" id="GO:0005829">
    <property type="term" value="C:cytosol"/>
    <property type="evidence" value="ECO:0007669"/>
    <property type="project" value="TreeGrafter"/>
</dbReference>
<evidence type="ECO:0000256" key="4">
    <source>
        <dbReference type="SAM" id="MobiDB-lite"/>
    </source>
</evidence>
<dbReference type="InterPro" id="IPR023529">
    <property type="entry name" value="ProQ"/>
</dbReference>
<dbReference type="PANTHER" id="PTHR38106">
    <property type="entry name" value="RNA CHAPERONE PROQ"/>
    <property type="match status" value="1"/>
</dbReference>
<comment type="caution">
    <text evidence="6">The sequence shown here is derived from an EMBL/GenBank/DDBJ whole genome shotgun (WGS) entry which is preliminary data.</text>
</comment>
<dbReference type="GO" id="GO:0033592">
    <property type="term" value="F:RNA strand annealing activity"/>
    <property type="evidence" value="ECO:0007669"/>
    <property type="project" value="InterPro"/>
</dbReference>
<dbReference type="PANTHER" id="PTHR38106:SF1">
    <property type="entry name" value="RNA CHAPERONE PROQ"/>
    <property type="match status" value="1"/>
</dbReference>
<sequence length="157" mass="17360">MTKNAINDAPPARGTVTKRIRPEGVTRAQWKKRKRVQKITEFWPKLFDINNPKPLKLNIMPDMAKDIQARGIDMGLGSVRVALNAYTSHAKYIRCVAAGGMRYDLNGEPCGEVTETAVKNAAERFKGLERKFRAGRSRANTGSGDGKQEAESATNGR</sequence>
<evidence type="ECO:0000259" key="5">
    <source>
        <dbReference type="SMART" id="SM00945"/>
    </source>
</evidence>
<dbReference type="GO" id="GO:0010608">
    <property type="term" value="P:post-transcriptional regulation of gene expression"/>
    <property type="evidence" value="ECO:0007669"/>
    <property type="project" value="InterPro"/>
</dbReference>
<keyword evidence="3" id="KW-0143">Chaperone</keyword>
<protein>
    <submittedName>
        <fullName evidence="6">Prop effector</fullName>
    </submittedName>
</protein>
<proteinExistence type="predicted"/>
<dbReference type="InterPro" id="IPR036442">
    <property type="entry name" value="ProQ/FinO_sf"/>
</dbReference>
<dbReference type="SMART" id="SM00945">
    <property type="entry name" value="ProQ"/>
    <property type="match status" value="1"/>
</dbReference>
<dbReference type="GO" id="GO:0034057">
    <property type="term" value="F:RNA strand-exchange activity"/>
    <property type="evidence" value="ECO:0007669"/>
    <property type="project" value="InterPro"/>
</dbReference>
<feature type="region of interest" description="Disordered" evidence="4">
    <location>
        <begin position="129"/>
        <end position="157"/>
    </location>
</feature>
<dbReference type="Gene3D" id="1.10.1710.10">
    <property type="entry name" value="ProQ/FinO domain"/>
    <property type="match status" value="1"/>
</dbReference>
<organism evidence="6">
    <name type="scientific">Salmonella enterica</name>
    <name type="common">Salmonella choleraesuis</name>
    <dbReference type="NCBI Taxonomy" id="28901"/>
    <lineage>
        <taxon>Bacteria</taxon>
        <taxon>Pseudomonadati</taxon>
        <taxon>Pseudomonadota</taxon>
        <taxon>Gammaproteobacteria</taxon>
        <taxon>Enterobacterales</taxon>
        <taxon>Enterobacteriaceae</taxon>
        <taxon>Salmonella</taxon>
    </lineage>
</organism>
<gene>
    <name evidence="6" type="ORF">G9F27_005598</name>
</gene>
<keyword evidence="2" id="KW-0694">RNA-binding</keyword>
<dbReference type="SUPFAM" id="SSF48657">
    <property type="entry name" value="FinO-like"/>
    <property type="match status" value="1"/>
</dbReference>
<dbReference type="InterPro" id="IPR016103">
    <property type="entry name" value="ProQ/FinO"/>
</dbReference>
<evidence type="ECO:0000313" key="6">
    <source>
        <dbReference type="EMBL" id="HAF2131241.1"/>
    </source>
</evidence>